<evidence type="ECO:0000313" key="2">
    <source>
        <dbReference type="Proteomes" id="UP000503640"/>
    </source>
</evidence>
<dbReference type="AlphaFoldDB" id="A0A7I9VRG6"/>
<reference evidence="2" key="1">
    <citation type="journal article" date="2020" name="Appl. Environ. Microbiol.">
        <title>Diazotrophic Anaeromyxobacter Isolates from Soils.</title>
        <authorList>
            <person name="Masuda Y."/>
            <person name="Yamanaka H."/>
            <person name="Xu Z.X."/>
            <person name="Shiratori Y."/>
            <person name="Aono T."/>
            <person name="Amachi S."/>
            <person name="Senoo K."/>
            <person name="Itoh H."/>
        </authorList>
    </citation>
    <scope>NUCLEOTIDE SEQUENCE [LARGE SCALE GENOMIC DNA]</scope>
    <source>
        <strain evidence="2">R267</strain>
    </source>
</reference>
<evidence type="ECO:0000313" key="1">
    <source>
        <dbReference type="EMBL" id="GEJ59026.1"/>
    </source>
</evidence>
<evidence type="ECO:0008006" key="3">
    <source>
        <dbReference type="Google" id="ProtNLM"/>
    </source>
</evidence>
<accession>A0A7I9VRG6</accession>
<dbReference type="SUPFAM" id="SSF53474">
    <property type="entry name" value="alpha/beta-Hydrolases"/>
    <property type="match status" value="1"/>
</dbReference>
<dbReference type="InterPro" id="IPR029058">
    <property type="entry name" value="AB_hydrolase_fold"/>
</dbReference>
<dbReference type="Gene3D" id="3.40.50.1820">
    <property type="entry name" value="alpha/beta hydrolase"/>
    <property type="match status" value="1"/>
</dbReference>
<dbReference type="RefSeq" id="WP_176068138.1">
    <property type="nucleotide sequence ID" value="NZ_BJTG01000010.1"/>
</dbReference>
<dbReference type="EMBL" id="BJTG01000010">
    <property type="protein sequence ID" value="GEJ59026.1"/>
    <property type="molecule type" value="Genomic_DNA"/>
</dbReference>
<gene>
    <name evidence="1" type="ORF">AMYX_37670</name>
</gene>
<organism evidence="1 2">
    <name type="scientific">Anaeromyxobacter diazotrophicus</name>
    <dbReference type="NCBI Taxonomy" id="2590199"/>
    <lineage>
        <taxon>Bacteria</taxon>
        <taxon>Pseudomonadati</taxon>
        <taxon>Myxococcota</taxon>
        <taxon>Myxococcia</taxon>
        <taxon>Myxococcales</taxon>
        <taxon>Cystobacterineae</taxon>
        <taxon>Anaeromyxobacteraceae</taxon>
        <taxon>Anaeromyxobacter</taxon>
    </lineage>
</organism>
<name>A0A7I9VRG6_9BACT</name>
<proteinExistence type="predicted"/>
<keyword evidence="2" id="KW-1185">Reference proteome</keyword>
<dbReference type="Proteomes" id="UP000503640">
    <property type="component" value="Unassembled WGS sequence"/>
</dbReference>
<comment type="caution">
    <text evidence="1">The sequence shown here is derived from an EMBL/GenBank/DDBJ whole genome shotgun (WGS) entry which is preliminary data.</text>
</comment>
<sequence>MAPALLHRAIDALAVWSEDLVRRAPEPCRLAAPEPLRCFAPLPALPAEPAPGRSWSAPSPRPAGAGDRLSVHVTPAVGPRRGTVLLVPPWKIRSPRLVRGYVALLARAGWEPWLVCPPHHLERTRPGARSGEGFVSLDAQRQREVFEQLVLELRVCAALAARRGPVGLVGLSLGALAGALAATAPERLAFAALVGPPKLALVLSQTGIGRRYRRLAERAAGGGPWPGDAALAEALAPLDPAGRAPTAARLFVAAGLHDGIAPLAGARELSERWGVAPHLYPRGHLSLLFLCRALRRDLAAFTGGAADDRTGALRAG</sequence>
<protein>
    <recommendedName>
        <fullName evidence="3">AB hydrolase-1 domain-containing protein</fullName>
    </recommendedName>
</protein>